<dbReference type="GO" id="GO:0006355">
    <property type="term" value="P:regulation of DNA-templated transcription"/>
    <property type="evidence" value="ECO:0007669"/>
    <property type="project" value="InterPro"/>
</dbReference>
<feature type="domain" description="Antitoxin FitA-like ribbon-helix-helix" evidence="1">
    <location>
        <begin position="2"/>
        <end position="36"/>
    </location>
</feature>
<dbReference type="EMBL" id="CP045529">
    <property type="protein sequence ID" value="QFU99811.1"/>
    <property type="molecule type" value="Genomic_DNA"/>
</dbReference>
<dbReference type="KEGG" id="lxl:KDY119_03347"/>
<evidence type="ECO:0000313" key="3">
    <source>
        <dbReference type="Proteomes" id="UP000326702"/>
    </source>
</evidence>
<proteinExistence type="predicted"/>
<protein>
    <recommendedName>
        <fullName evidence="1">Antitoxin FitA-like ribbon-helix-helix domain-containing protein</fullName>
    </recommendedName>
</protein>
<dbReference type="AlphaFoldDB" id="A0A5P9QEB4"/>
<organism evidence="2 3">
    <name type="scientific">Luteimicrobium xylanilyticum</name>
    <dbReference type="NCBI Taxonomy" id="1133546"/>
    <lineage>
        <taxon>Bacteria</taxon>
        <taxon>Bacillati</taxon>
        <taxon>Actinomycetota</taxon>
        <taxon>Actinomycetes</taxon>
        <taxon>Micrococcales</taxon>
        <taxon>Luteimicrobium</taxon>
    </lineage>
</organism>
<dbReference type="InterPro" id="IPR010985">
    <property type="entry name" value="Ribbon_hlx_hlx"/>
</dbReference>
<gene>
    <name evidence="2" type="ORF">KDY119_03347</name>
</gene>
<sequence>MLQVKNLPAELHAALAARARARGVTMSEYVTRLLERDLARPTVDDWVAERRRAAAPARVIDVVHALDDARLEYAPDPAAPTHPTGPRPAHA</sequence>
<dbReference type="RefSeq" id="WP_227994707.1">
    <property type="nucleotide sequence ID" value="NZ_BAABIH010000016.1"/>
</dbReference>
<dbReference type="Pfam" id="PF22513">
    <property type="entry name" value="FitA-like_RHH"/>
    <property type="match status" value="1"/>
</dbReference>
<dbReference type="Proteomes" id="UP000326702">
    <property type="component" value="Chromosome"/>
</dbReference>
<dbReference type="SUPFAM" id="SSF47598">
    <property type="entry name" value="Ribbon-helix-helix"/>
    <property type="match status" value="1"/>
</dbReference>
<evidence type="ECO:0000313" key="2">
    <source>
        <dbReference type="EMBL" id="QFU99811.1"/>
    </source>
</evidence>
<name>A0A5P9QEB4_9MICO</name>
<accession>A0A5P9QEB4</accession>
<dbReference type="InterPro" id="IPR053853">
    <property type="entry name" value="FitA-like_RHH"/>
</dbReference>
<keyword evidence="3" id="KW-1185">Reference proteome</keyword>
<evidence type="ECO:0000259" key="1">
    <source>
        <dbReference type="Pfam" id="PF22513"/>
    </source>
</evidence>
<reference evidence="2 3" key="1">
    <citation type="submission" date="2019-10" db="EMBL/GenBank/DDBJ databases">
        <title>Genome sequence of Luteimicrobium xylanilyticum HY-24.</title>
        <authorList>
            <person name="Kim D.Y."/>
            <person name="Park H.-Y."/>
        </authorList>
    </citation>
    <scope>NUCLEOTIDE SEQUENCE [LARGE SCALE GENOMIC DNA]</scope>
    <source>
        <strain evidence="2 3">HY-24</strain>
    </source>
</reference>